<dbReference type="EMBL" id="JBHSKF010000018">
    <property type="protein sequence ID" value="MFC5290646.1"/>
    <property type="molecule type" value="Genomic_DNA"/>
</dbReference>
<reference evidence="4" key="1">
    <citation type="journal article" date="2019" name="Int. J. Syst. Evol. Microbiol.">
        <title>The Global Catalogue of Microorganisms (GCM) 10K type strain sequencing project: providing services to taxonomists for standard genome sequencing and annotation.</title>
        <authorList>
            <consortium name="The Broad Institute Genomics Platform"/>
            <consortium name="The Broad Institute Genome Sequencing Center for Infectious Disease"/>
            <person name="Wu L."/>
            <person name="Ma J."/>
        </authorList>
    </citation>
    <scope>NUCLEOTIDE SEQUENCE [LARGE SCALE GENOMIC DNA]</scope>
    <source>
        <strain evidence="4">CCUG 59778</strain>
    </source>
</reference>
<dbReference type="Proteomes" id="UP001596157">
    <property type="component" value="Unassembled WGS sequence"/>
</dbReference>
<comment type="caution">
    <text evidence="3">The sequence shown here is derived from an EMBL/GenBank/DDBJ whole genome shotgun (WGS) entry which is preliminary data.</text>
</comment>
<dbReference type="InterPro" id="IPR026004">
    <property type="entry name" value="Septum_form"/>
</dbReference>
<name>A0ABW0EXK2_9PSEU</name>
<keyword evidence="4" id="KW-1185">Reference proteome</keyword>
<feature type="compositionally biased region" description="Pro residues" evidence="1">
    <location>
        <begin position="314"/>
        <end position="324"/>
    </location>
</feature>
<sequence>MSGRGGWFRLAEKMRTRLLMIAVCAGAVFVLLTSMALSWPVTPGGGRAEAGPTPDDLREQALDSPAGSCLTWTAPDGSDMRRVDCAEPHLFEVTSNIDITAEFGEDAPPPEVARWQELAVQKCTPGVTDYLGGTLDPHGRYKANALKPSPAQWEDGDRKLRCGVQTASRSGALLPTTGSAAGQDQSGIHEPGTCLALDGQTIGDPVPCEEPHAVEIVGNVDLAKAFPGDFPAEDKQIEKAIELCEAVTKEYTNGVDLSKKGLIPYPDALKEESWAAGSRKVDCKVAAKLKDDTGLAPVTGSVRGNKPTTTKPSPTAPPTTTPSR</sequence>
<organism evidence="3 4">
    <name type="scientific">Actinokineospora guangxiensis</name>
    <dbReference type="NCBI Taxonomy" id="1490288"/>
    <lineage>
        <taxon>Bacteria</taxon>
        <taxon>Bacillati</taxon>
        <taxon>Actinomycetota</taxon>
        <taxon>Actinomycetes</taxon>
        <taxon>Pseudonocardiales</taxon>
        <taxon>Pseudonocardiaceae</taxon>
        <taxon>Actinokineospora</taxon>
    </lineage>
</organism>
<proteinExistence type="predicted"/>
<dbReference type="Pfam" id="PF13845">
    <property type="entry name" value="Septum_form"/>
    <property type="match status" value="1"/>
</dbReference>
<protein>
    <submittedName>
        <fullName evidence="3">Septum formation family protein</fullName>
    </submittedName>
</protein>
<evidence type="ECO:0000313" key="4">
    <source>
        <dbReference type="Proteomes" id="UP001596157"/>
    </source>
</evidence>
<accession>A0ABW0EXK2</accession>
<evidence type="ECO:0000259" key="2">
    <source>
        <dbReference type="Pfam" id="PF13845"/>
    </source>
</evidence>
<feature type="domain" description="Septum formation-related" evidence="2">
    <location>
        <begin position="66"/>
        <end position="283"/>
    </location>
</feature>
<evidence type="ECO:0000313" key="3">
    <source>
        <dbReference type="EMBL" id="MFC5290646.1"/>
    </source>
</evidence>
<gene>
    <name evidence="3" type="ORF">ACFPM7_26630</name>
</gene>
<dbReference type="RefSeq" id="WP_378250544.1">
    <property type="nucleotide sequence ID" value="NZ_JBHSKF010000018.1"/>
</dbReference>
<feature type="region of interest" description="Disordered" evidence="1">
    <location>
        <begin position="294"/>
        <end position="324"/>
    </location>
</feature>
<evidence type="ECO:0000256" key="1">
    <source>
        <dbReference type="SAM" id="MobiDB-lite"/>
    </source>
</evidence>